<dbReference type="Proteomes" id="UP000285326">
    <property type="component" value="Unassembled WGS sequence"/>
</dbReference>
<reference evidence="2 3" key="1">
    <citation type="journal article" date="2018" name="BMC Genomics">
        <title>Comparative genome analyses reveal sequence features reflecting distinct modes of host-adaptation between dicot and monocot powdery mildew.</title>
        <authorList>
            <person name="Wu Y."/>
            <person name="Ma X."/>
            <person name="Pan Z."/>
            <person name="Kale S.D."/>
            <person name="Song Y."/>
            <person name="King H."/>
            <person name="Zhang Q."/>
            <person name="Presley C."/>
            <person name="Deng X."/>
            <person name="Wei C.I."/>
            <person name="Xiao S."/>
        </authorList>
    </citation>
    <scope>NUCLEOTIDE SEQUENCE [LARGE SCALE GENOMIC DNA]</scope>
    <source>
        <strain evidence="2">UMSG1</strain>
    </source>
</reference>
<evidence type="ECO:0000256" key="1">
    <source>
        <dbReference type="SAM" id="SignalP"/>
    </source>
</evidence>
<evidence type="ECO:0000313" key="2">
    <source>
        <dbReference type="EMBL" id="RKF82259.1"/>
    </source>
</evidence>
<proteinExistence type="predicted"/>
<evidence type="ECO:0000313" key="3">
    <source>
        <dbReference type="Proteomes" id="UP000285326"/>
    </source>
</evidence>
<sequence>MPSLGSIIIVFATILQITLASSIIPSHSESINSKGSEFFGAPARNPSSSIQRKRTSLRNRLSKRANNKPAQVCNKQIYGGKNMENKVKDFCKMNKNGIDPRKGSPNLQVYTRKDKLFGDEKDFYQIPAKKFIGQNIMKHLFGR</sequence>
<organism evidence="2 3">
    <name type="scientific">Golovinomyces cichoracearum</name>
    <dbReference type="NCBI Taxonomy" id="62708"/>
    <lineage>
        <taxon>Eukaryota</taxon>
        <taxon>Fungi</taxon>
        <taxon>Dikarya</taxon>
        <taxon>Ascomycota</taxon>
        <taxon>Pezizomycotina</taxon>
        <taxon>Leotiomycetes</taxon>
        <taxon>Erysiphales</taxon>
        <taxon>Erysiphaceae</taxon>
        <taxon>Golovinomyces</taxon>
    </lineage>
</organism>
<feature type="signal peptide" evidence="1">
    <location>
        <begin position="1"/>
        <end position="20"/>
    </location>
</feature>
<feature type="chain" id="PRO_5019586280" evidence="1">
    <location>
        <begin position="21"/>
        <end position="143"/>
    </location>
</feature>
<keyword evidence="1" id="KW-0732">Signal</keyword>
<name>A0A420J649_9PEZI</name>
<accession>A0A420J649</accession>
<protein>
    <submittedName>
        <fullName evidence="2">Uncharacterized protein</fullName>
    </submittedName>
</protein>
<gene>
    <name evidence="2" type="ORF">GcM1_173017</name>
</gene>
<dbReference type="EMBL" id="MCBS01017347">
    <property type="protein sequence ID" value="RKF82259.1"/>
    <property type="molecule type" value="Genomic_DNA"/>
</dbReference>
<dbReference type="AlphaFoldDB" id="A0A420J649"/>
<comment type="caution">
    <text evidence="2">The sequence shown here is derived from an EMBL/GenBank/DDBJ whole genome shotgun (WGS) entry which is preliminary data.</text>
</comment>